<reference evidence="1 2" key="1">
    <citation type="journal article" date="2010" name="Stand. Genomic Sci.">
        <title>Complete genome sequence of Meiothermus silvanus type strain (VI-R2).</title>
        <authorList>
            <person name="Sikorski J."/>
            <person name="Tindall B.J."/>
            <person name="Lowry S."/>
            <person name="Lucas S."/>
            <person name="Nolan M."/>
            <person name="Copeland A."/>
            <person name="Glavina Del Rio T."/>
            <person name="Tice H."/>
            <person name="Cheng J.F."/>
            <person name="Han C."/>
            <person name="Pitluck S."/>
            <person name="Liolios K."/>
            <person name="Ivanova N."/>
            <person name="Mavromatis K."/>
            <person name="Mikhailova N."/>
            <person name="Pati A."/>
            <person name="Goodwin L."/>
            <person name="Chen A."/>
            <person name="Palaniappan K."/>
            <person name="Land M."/>
            <person name="Hauser L."/>
            <person name="Chang Y.J."/>
            <person name="Jeffries C.D."/>
            <person name="Rohde M."/>
            <person name="Goker M."/>
            <person name="Woyke T."/>
            <person name="Bristow J."/>
            <person name="Eisen J.A."/>
            <person name="Markowitz V."/>
            <person name="Hugenholtz P."/>
            <person name="Kyrpides N.C."/>
            <person name="Klenk H.P."/>
            <person name="Lapidus A."/>
        </authorList>
    </citation>
    <scope>NUCLEOTIDE SEQUENCE [LARGE SCALE GENOMIC DNA]</scope>
    <source>
        <strain evidence="2">ATCC 700542 / DSM 9946 / VI-R2</strain>
    </source>
</reference>
<evidence type="ECO:0000313" key="1">
    <source>
        <dbReference type="EMBL" id="ADH63109.1"/>
    </source>
</evidence>
<protein>
    <submittedName>
        <fullName evidence="1">Uncharacterized protein</fullName>
    </submittedName>
</protein>
<organism evidence="1 2">
    <name type="scientific">Allomeiothermus silvanus (strain ATCC 700542 / DSM 9946 / NBRC 106475 / NCIMB 13440 / VI-R2)</name>
    <name type="common">Thermus silvanus</name>
    <dbReference type="NCBI Taxonomy" id="526227"/>
    <lineage>
        <taxon>Bacteria</taxon>
        <taxon>Thermotogati</taxon>
        <taxon>Deinococcota</taxon>
        <taxon>Deinococci</taxon>
        <taxon>Thermales</taxon>
        <taxon>Thermaceae</taxon>
        <taxon>Allomeiothermus</taxon>
    </lineage>
</organism>
<gene>
    <name evidence="1" type="ordered locus">Mesil_1212</name>
</gene>
<proteinExistence type="predicted"/>
<dbReference type="AlphaFoldDB" id="D7BDV8"/>
<dbReference type="EMBL" id="CP002042">
    <property type="protein sequence ID" value="ADH63109.1"/>
    <property type="molecule type" value="Genomic_DNA"/>
</dbReference>
<keyword evidence="2" id="KW-1185">Reference proteome</keyword>
<sequence>MLGLTDSRLALAFDLGLADHCLRWELEEGLGEFWWISVLRAFTGK</sequence>
<dbReference type="HOGENOM" id="CLU_3201843_0_0_0"/>
<evidence type="ECO:0000313" key="2">
    <source>
        <dbReference type="Proteomes" id="UP000001916"/>
    </source>
</evidence>
<name>D7BDV8_ALLS1</name>
<accession>D7BDV8</accession>
<dbReference type="Proteomes" id="UP000001916">
    <property type="component" value="Chromosome"/>
</dbReference>
<dbReference type="KEGG" id="msv:Mesil_1212"/>